<evidence type="ECO:0000256" key="5">
    <source>
        <dbReference type="SAM" id="MobiDB-lite"/>
    </source>
</evidence>
<keyword evidence="8" id="KW-1185">Reference proteome</keyword>
<dbReference type="InterPro" id="IPR013517">
    <property type="entry name" value="FG-GAP"/>
</dbReference>
<feature type="domain" description="Secretion system C-terminal sorting" evidence="6">
    <location>
        <begin position="503"/>
        <end position="571"/>
    </location>
</feature>
<dbReference type="AlphaFoldDB" id="A0A239E654"/>
<dbReference type="InterPro" id="IPR026444">
    <property type="entry name" value="Secre_tail"/>
</dbReference>
<evidence type="ECO:0000256" key="3">
    <source>
        <dbReference type="ARBA" id="ARBA00022729"/>
    </source>
</evidence>
<name>A0A239E654_9FLAO</name>
<keyword evidence="4" id="KW-0106">Calcium</keyword>
<feature type="compositionally biased region" description="Acidic residues" evidence="5">
    <location>
        <begin position="451"/>
        <end position="465"/>
    </location>
</feature>
<organism evidence="7 8">
    <name type="scientific">Dokdonia pacifica</name>
    <dbReference type="NCBI Taxonomy" id="1627892"/>
    <lineage>
        <taxon>Bacteria</taxon>
        <taxon>Pseudomonadati</taxon>
        <taxon>Bacteroidota</taxon>
        <taxon>Flavobacteriia</taxon>
        <taxon>Flavobacteriales</taxon>
        <taxon>Flavobacteriaceae</taxon>
        <taxon>Dokdonia</taxon>
    </lineage>
</organism>
<dbReference type="GO" id="GO:0005509">
    <property type="term" value="F:calcium ion binding"/>
    <property type="evidence" value="ECO:0007669"/>
    <property type="project" value="InterPro"/>
</dbReference>
<evidence type="ECO:0000256" key="4">
    <source>
        <dbReference type="ARBA" id="ARBA00022837"/>
    </source>
</evidence>
<keyword evidence="2" id="KW-0964">Secreted</keyword>
<dbReference type="NCBIfam" id="TIGR04183">
    <property type="entry name" value="Por_Secre_tail"/>
    <property type="match status" value="1"/>
</dbReference>
<dbReference type="EMBL" id="FZNY01000014">
    <property type="protein sequence ID" value="SNS40136.1"/>
    <property type="molecule type" value="Genomic_DNA"/>
</dbReference>
<gene>
    <name evidence="7" type="ORF">SAMN06265376_11425</name>
</gene>
<feature type="region of interest" description="Disordered" evidence="5">
    <location>
        <begin position="438"/>
        <end position="465"/>
    </location>
</feature>
<sequence>MKEIYLFLVITVLLFSIKTIAQDFTVETFTDNTSGTDISFVELDTSNDTLEIFQGDAPQDVTKCYIFSLGDWIPAETLNISLRVDGRHDFLDYDGDGELDVVTMSRFSGINIFRNDGANGFSIVYTDPTPYKVGSIGIIDYNNDGFEDVFFTGNIATTGINQQNGVLINDFETDSDNNSSSVFIPISTTIPAIHFGDIAIGNVVGSDLKDLIVTGDAEDIGAYGAVWENNGDGTFSESFLFDGVGLSMVAISNNGDNSLNHFVVSGSGESGTLTTFYENIGGGNFNPKSSSLTGLPDLRFGDILFQDFNSDEIMDIAISGIGGSELYTGIHIGIDSSTFNSEPITFIDQETNQVIALDNSSLDAKDYNGDGLIDLVVNGNDFGNTKRTYVITQNSVSLVTVYEDNDANGGPDGFGDPNISQEVPSNNIPNGFVLNNTDNCPEIHNPQQENNDGDTEGDICDLDDDNDGFSDEEELACGSDPFNEEETCDTLGLNDFNQSTVSIYPNPIENILNIKNTSSQIITDIRLYSLEGRLLFTKTSPTEYIDLNAFSTGIYLIKITINNTIVTRKLIKR</sequence>
<evidence type="ECO:0000313" key="7">
    <source>
        <dbReference type="EMBL" id="SNS40136.1"/>
    </source>
</evidence>
<dbReference type="Pfam" id="PF18884">
    <property type="entry name" value="TSP3_bac"/>
    <property type="match status" value="1"/>
</dbReference>
<reference evidence="7 8" key="1">
    <citation type="submission" date="2017-06" db="EMBL/GenBank/DDBJ databases">
        <authorList>
            <person name="Kim H.J."/>
            <person name="Triplett B.A."/>
        </authorList>
    </citation>
    <scope>NUCLEOTIDE SEQUENCE [LARGE SCALE GENOMIC DNA]</scope>
    <source>
        <strain evidence="7 8">DSM 25597</strain>
    </source>
</reference>
<dbReference type="InterPro" id="IPR059100">
    <property type="entry name" value="TSP3_bac"/>
</dbReference>
<evidence type="ECO:0000256" key="1">
    <source>
        <dbReference type="ARBA" id="ARBA00004613"/>
    </source>
</evidence>
<evidence type="ECO:0000313" key="8">
    <source>
        <dbReference type="Proteomes" id="UP000198379"/>
    </source>
</evidence>
<proteinExistence type="predicted"/>
<dbReference type="Proteomes" id="UP000198379">
    <property type="component" value="Unassembled WGS sequence"/>
</dbReference>
<dbReference type="Pfam" id="PF18962">
    <property type="entry name" value="Por_Secre_tail"/>
    <property type="match status" value="1"/>
</dbReference>
<evidence type="ECO:0000259" key="6">
    <source>
        <dbReference type="Pfam" id="PF18962"/>
    </source>
</evidence>
<dbReference type="OrthoDB" id="9816120at2"/>
<evidence type="ECO:0000256" key="2">
    <source>
        <dbReference type="ARBA" id="ARBA00022525"/>
    </source>
</evidence>
<dbReference type="Gene3D" id="4.10.1080.10">
    <property type="entry name" value="TSP type-3 repeat"/>
    <property type="match status" value="1"/>
</dbReference>
<protein>
    <submittedName>
        <fullName evidence="7">Por secretion system C-terminal sorting domain-containing protein</fullName>
    </submittedName>
</protein>
<dbReference type="SUPFAM" id="SSF69318">
    <property type="entry name" value="Integrin alpha N-terminal domain"/>
    <property type="match status" value="2"/>
</dbReference>
<dbReference type="RefSeq" id="WP_089374060.1">
    <property type="nucleotide sequence ID" value="NZ_BMEP01000004.1"/>
</dbReference>
<dbReference type="InterPro" id="IPR028974">
    <property type="entry name" value="TSP_type-3_rpt"/>
</dbReference>
<comment type="subcellular location">
    <subcellularLocation>
        <location evidence="1">Secreted</location>
    </subcellularLocation>
</comment>
<accession>A0A239E654</accession>
<feature type="compositionally biased region" description="Polar residues" evidence="5">
    <location>
        <begin position="438"/>
        <end position="450"/>
    </location>
</feature>
<dbReference type="InterPro" id="IPR028994">
    <property type="entry name" value="Integrin_alpha_N"/>
</dbReference>
<dbReference type="Pfam" id="PF13517">
    <property type="entry name" value="FG-GAP_3"/>
    <property type="match status" value="1"/>
</dbReference>
<keyword evidence="3" id="KW-0732">Signal</keyword>